<evidence type="ECO:0000313" key="3">
    <source>
        <dbReference type="Proteomes" id="UP001262754"/>
    </source>
</evidence>
<organism evidence="2 3">
    <name type="scientific">Caulobacter rhizosphaerae</name>
    <dbReference type="NCBI Taxonomy" id="2010972"/>
    <lineage>
        <taxon>Bacteria</taxon>
        <taxon>Pseudomonadati</taxon>
        <taxon>Pseudomonadota</taxon>
        <taxon>Alphaproteobacteria</taxon>
        <taxon>Caulobacterales</taxon>
        <taxon>Caulobacteraceae</taxon>
        <taxon>Caulobacter</taxon>
    </lineage>
</organism>
<evidence type="ECO:0000256" key="1">
    <source>
        <dbReference type="SAM" id="SignalP"/>
    </source>
</evidence>
<dbReference type="EMBL" id="JAVDRL010000007">
    <property type="protein sequence ID" value="MDR6531925.1"/>
    <property type="molecule type" value="Genomic_DNA"/>
</dbReference>
<protein>
    <submittedName>
        <fullName evidence="2">Uncharacterized protein</fullName>
    </submittedName>
</protein>
<reference evidence="2 3" key="1">
    <citation type="submission" date="2023-07" db="EMBL/GenBank/DDBJ databases">
        <title>Sorghum-associated microbial communities from plants grown in Nebraska, USA.</title>
        <authorList>
            <person name="Schachtman D."/>
        </authorList>
    </citation>
    <scope>NUCLEOTIDE SEQUENCE [LARGE SCALE GENOMIC DNA]</scope>
    <source>
        <strain evidence="2 3">DS2154</strain>
    </source>
</reference>
<sequence length="131" mass="14203">MPIAARTAVKIAIALSLLVPGAAGASLTVIPGLTVQNRCGKSIIFVARYQDVRRNWTTLSEIGLNGGDTKQHVAGMSSPVLYYYAESMDGGKTRWAGDQNVRVDGKVYPMKRETLALNTALNSYRLTLTCR</sequence>
<accession>A0ABU1N0G0</accession>
<dbReference type="Proteomes" id="UP001262754">
    <property type="component" value="Unassembled WGS sequence"/>
</dbReference>
<keyword evidence="1" id="KW-0732">Signal</keyword>
<evidence type="ECO:0000313" key="2">
    <source>
        <dbReference type="EMBL" id="MDR6531925.1"/>
    </source>
</evidence>
<feature type="chain" id="PRO_5045881923" evidence="1">
    <location>
        <begin position="26"/>
        <end position="131"/>
    </location>
</feature>
<name>A0ABU1N0G0_9CAUL</name>
<gene>
    <name evidence="2" type="ORF">J2800_002678</name>
</gene>
<dbReference type="RefSeq" id="WP_056752907.1">
    <property type="nucleotide sequence ID" value="NZ_JAVDRL010000007.1"/>
</dbReference>
<keyword evidence="3" id="KW-1185">Reference proteome</keyword>
<feature type="signal peptide" evidence="1">
    <location>
        <begin position="1"/>
        <end position="25"/>
    </location>
</feature>
<proteinExistence type="predicted"/>
<comment type="caution">
    <text evidence="2">The sequence shown here is derived from an EMBL/GenBank/DDBJ whole genome shotgun (WGS) entry which is preliminary data.</text>
</comment>